<dbReference type="AlphaFoldDB" id="A0A8S1BEH0"/>
<sequence>GVVGVTLLAGDKESIKWLVLYKTISPFLWGFIICLINEQLCEEVGTTITLIIKCLIDHRSAPTMKPALDTFKQLVTNDRLQFTACNLFNLRYSMLLGTVLNVITYSVIMIQMFLN</sequence>
<gene>
    <name evidence="7" type="ORF">APLA_LOCUS15901</name>
</gene>
<keyword evidence="3 6" id="KW-0812">Transmembrane</keyword>
<keyword evidence="2" id="KW-1003">Cell membrane</keyword>
<reference evidence="7 8" key="1">
    <citation type="submission" date="2020-04" db="EMBL/GenBank/DDBJ databases">
        <authorList>
            <person name="Wallbank WR R."/>
            <person name="Pardo Diaz C."/>
            <person name="Kozak K."/>
            <person name="Martin S."/>
            <person name="Jiggins C."/>
            <person name="Moest M."/>
            <person name="Warren A I."/>
            <person name="Byers J.R.P. K."/>
            <person name="Montejo-Kovacevich G."/>
            <person name="Yen C E."/>
        </authorList>
    </citation>
    <scope>NUCLEOTIDE SEQUENCE [LARGE SCALE GENOMIC DNA]</scope>
</reference>
<comment type="subcellular location">
    <subcellularLocation>
        <location evidence="1">Cell membrane</location>
        <topology evidence="1">Multi-pass membrane protein</topology>
    </subcellularLocation>
</comment>
<evidence type="ECO:0000256" key="4">
    <source>
        <dbReference type="ARBA" id="ARBA00022989"/>
    </source>
</evidence>
<evidence type="ECO:0000256" key="6">
    <source>
        <dbReference type="SAM" id="Phobius"/>
    </source>
</evidence>
<evidence type="ECO:0000313" key="7">
    <source>
        <dbReference type="EMBL" id="CAB3257460.1"/>
    </source>
</evidence>
<protein>
    <recommendedName>
        <fullName evidence="9">Gustatory receptor</fullName>
    </recommendedName>
</protein>
<evidence type="ECO:0000256" key="2">
    <source>
        <dbReference type="ARBA" id="ARBA00022475"/>
    </source>
</evidence>
<evidence type="ECO:0008006" key="9">
    <source>
        <dbReference type="Google" id="ProtNLM"/>
    </source>
</evidence>
<name>A0A8S1BEH0_ARCPL</name>
<dbReference type="InterPro" id="IPR013604">
    <property type="entry name" value="7TM_chemorcpt"/>
</dbReference>
<comment type="caution">
    <text evidence="7">The sequence shown here is derived from an EMBL/GenBank/DDBJ whole genome shotgun (WGS) entry which is preliminary data.</text>
</comment>
<keyword evidence="5 6" id="KW-0472">Membrane</keyword>
<feature type="transmembrane region" description="Helical" evidence="6">
    <location>
        <begin position="94"/>
        <end position="114"/>
    </location>
</feature>
<keyword evidence="4 6" id="KW-1133">Transmembrane helix</keyword>
<dbReference type="GO" id="GO:0005886">
    <property type="term" value="C:plasma membrane"/>
    <property type="evidence" value="ECO:0007669"/>
    <property type="project" value="UniProtKB-SubCell"/>
</dbReference>
<feature type="non-terminal residue" evidence="7">
    <location>
        <position position="1"/>
    </location>
</feature>
<dbReference type="OrthoDB" id="7198197at2759"/>
<proteinExistence type="predicted"/>
<dbReference type="Proteomes" id="UP000494256">
    <property type="component" value="Unassembled WGS sequence"/>
</dbReference>
<dbReference type="GO" id="GO:0050909">
    <property type="term" value="P:sensory perception of taste"/>
    <property type="evidence" value="ECO:0007669"/>
    <property type="project" value="InterPro"/>
</dbReference>
<evidence type="ECO:0000256" key="3">
    <source>
        <dbReference type="ARBA" id="ARBA00022692"/>
    </source>
</evidence>
<dbReference type="Pfam" id="PF08395">
    <property type="entry name" value="7tm_7"/>
    <property type="match status" value="1"/>
</dbReference>
<evidence type="ECO:0000256" key="1">
    <source>
        <dbReference type="ARBA" id="ARBA00004651"/>
    </source>
</evidence>
<accession>A0A8S1BEH0</accession>
<evidence type="ECO:0000313" key="8">
    <source>
        <dbReference type="Proteomes" id="UP000494256"/>
    </source>
</evidence>
<organism evidence="7 8">
    <name type="scientific">Arctia plantaginis</name>
    <name type="common">Wood tiger moth</name>
    <name type="synonym">Phalaena plantaginis</name>
    <dbReference type="NCBI Taxonomy" id="874455"/>
    <lineage>
        <taxon>Eukaryota</taxon>
        <taxon>Metazoa</taxon>
        <taxon>Ecdysozoa</taxon>
        <taxon>Arthropoda</taxon>
        <taxon>Hexapoda</taxon>
        <taxon>Insecta</taxon>
        <taxon>Pterygota</taxon>
        <taxon>Neoptera</taxon>
        <taxon>Endopterygota</taxon>
        <taxon>Lepidoptera</taxon>
        <taxon>Glossata</taxon>
        <taxon>Ditrysia</taxon>
        <taxon>Noctuoidea</taxon>
        <taxon>Erebidae</taxon>
        <taxon>Arctiinae</taxon>
        <taxon>Arctia</taxon>
    </lineage>
</organism>
<dbReference type="EMBL" id="CADEBD010000546">
    <property type="protein sequence ID" value="CAB3257460.1"/>
    <property type="molecule type" value="Genomic_DNA"/>
</dbReference>
<evidence type="ECO:0000256" key="5">
    <source>
        <dbReference type="ARBA" id="ARBA00023136"/>
    </source>
</evidence>